<dbReference type="PROSITE" id="PS51925">
    <property type="entry name" value="SWIB_MDM2"/>
    <property type="match status" value="1"/>
</dbReference>
<proteinExistence type="predicted"/>
<dbReference type="Gene3D" id="1.10.245.10">
    <property type="entry name" value="SWIB/MDM2 domain"/>
    <property type="match status" value="1"/>
</dbReference>
<evidence type="ECO:0000259" key="2">
    <source>
        <dbReference type="PROSITE" id="PS51925"/>
    </source>
</evidence>
<dbReference type="SUPFAM" id="SSF47592">
    <property type="entry name" value="SWIB/MDM2 domain"/>
    <property type="match status" value="1"/>
</dbReference>
<dbReference type="InterPro" id="IPR019835">
    <property type="entry name" value="SWIB_domain"/>
</dbReference>
<evidence type="ECO:0000313" key="4">
    <source>
        <dbReference type="Proteomes" id="UP000005237"/>
    </source>
</evidence>
<evidence type="ECO:0000256" key="1">
    <source>
        <dbReference type="SAM" id="MobiDB-lite"/>
    </source>
</evidence>
<dbReference type="AlphaFoldDB" id="A0A8R1DL80"/>
<accession>A0A8R1DL80</accession>
<dbReference type="PANTHER" id="PTHR13844">
    <property type="entry name" value="SWI/SNF-RELATED MATRIX-ASSOCIATED ACTIN-DEPENDENT REGULATOR OF CHROMATIN SUBFAMILY D"/>
    <property type="match status" value="1"/>
</dbReference>
<keyword evidence="4" id="KW-1185">Reference proteome</keyword>
<reference evidence="3" key="2">
    <citation type="submission" date="2022-06" db="UniProtKB">
        <authorList>
            <consortium name="EnsemblMetazoa"/>
        </authorList>
    </citation>
    <scope>IDENTIFICATION</scope>
    <source>
        <strain evidence="3">DF5081</strain>
    </source>
</reference>
<feature type="region of interest" description="Disordered" evidence="1">
    <location>
        <begin position="1"/>
        <end position="51"/>
    </location>
</feature>
<feature type="domain" description="DM2" evidence="2">
    <location>
        <begin position="214"/>
        <end position="291"/>
    </location>
</feature>
<reference evidence="4" key="1">
    <citation type="submission" date="2010-08" db="EMBL/GenBank/DDBJ databases">
        <authorList>
            <consortium name="Caenorhabditis japonica Sequencing Consortium"/>
            <person name="Wilson R.K."/>
        </authorList>
    </citation>
    <scope>NUCLEOTIDE SEQUENCE [LARGE SCALE GENOMIC DNA]</scope>
    <source>
        <strain evidence="4">DF5081</strain>
    </source>
</reference>
<dbReference type="EnsemblMetazoa" id="CJA05915.1">
    <property type="protein sequence ID" value="CJA05915.1"/>
    <property type="gene ID" value="WBGene00125119"/>
</dbReference>
<dbReference type="InterPro" id="IPR003121">
    <property type="entry name" value="SWIB_MDM2_domain"/>
</dbReference>
<dbReference type="EnsemblMetazoa" id="CJA05915.3">
    <property type="protein sequence ID" value="CJA05915.3"/>
    <property type="gene ID" value="WBGene00125119"/>
</dbReference>
<name>A0A8R1DL80_CAEJA</name>
<dbReference type="OMA" id="VMDSKHH"/>
<dbReference type="Pfam" id="PF02201">
    <property type="entry name" value="SWIB"/>
    <property type="match status" value="1"/>
</dbReference>
<organism evidence="3 4">
    <name type="scientific">Caenorhabditis japonica</name>
    <dbReference type="NCBI Taxonomy" id="281687"/>
    <lineage>
        <taxon>Eukaryota</taxon>
        <taxon>Metazoa</taxon>
        <taxon>Ecdysozoa</taxon>
        <taxon>Nematoda</taxon>
        <taxon>Chromadorea</taxon>
        <taxon>Rhabditida</taxon>
        <taxon>Rhabditina</taxon>
        <taxon>Rhabditomorpha</taxon>
        <taxon>Rhabditoidea</taxon>
        <taxon>Rhabditidae</taxon>
        <taxon>Peloderinae</taxon>
        <taxon>Caenorhabditis</taxon>
    </lineage>
</organism>
<dbReference type="SMART" id="SM00151">
    <property type="entry name" value="SWIB"/>
    <property type="match status" value="1"/>
</dbReference>
<protein>
    <submittedName>
        <fullName evidence="3">SWIB domain-containing protein</fullName>
    </submittedName>
</protein>
<evidence type="ECO:0000313" key="3">
    <source>
        <dbReference type="EnsemblMetazoa" id="CJA05915.3"/>
    </source>
</evidence>
<sequence length="440" mass="51077">MQSQQRPPGPQVSRFGHPGGATPQQMRRPIPPVPGNRVAPPPKKKKRYADKLIQPKVRELVPESQAYMDLLAFEQKLDSTITRKKMDVQEALKRPQKIKKRLRIYISHTFIAGKEPEKETDDAAVPMWELRVEGRLLDDMQQPAAGANPRPVPKRKFSSFFKSLVIELDKDIYGPDNHLVEWHRTPQTNETDGFQVKRPGDRPVKCTILLLLDYQPMKFKLHPRLAKVLGIAAETRPRIIEALWQYIKTHKLQDPQERDTINNDLFLEQCFGTPKMRFMEIPQRLHQLLQQPDPLVLNHLIQRPEDGQEKTSACYDIDVELEDPVKQQMASFVHNQNNANDIQLLDQKIFDLVDQINEMKLRRDFFVRFSNEPNSFIKKWVVSQNADLKTLTETSGDGEADRYAQVYQTSEADEGVSRYMYQKIQQKRAELEQSLGIRNN</sequence>
<dbReference type="EnsemblMetazoa" id="CJA05915.2">
    <property type="protein sequence ID" value="CJA05915.2"/>
    <property type="gene ID" value="WBGene00125119"/>
</dbReference>
<dbReference type="InterPro" id="IPR036885">
    <property type="entry name" value="SWIB_MDM2_dom_sf"/>
</dbReference>
<dbReference type="Proteomes" id="UP000005237">
    <property type="component" value="Unassembled WGS sequence"/>
</dbReference>